<feature type="region of interest" description="Disordered" evidence="1">
    <location>
        <begin position="495"/>
        <end position="522"/>
    </location>
</feature>
<evidence type="ECO:0000256" key="1">
    <source>
        <dbReference type="SAM" id="MobiDB-lite"/>
    </source>
</evidence>
<evidence type="ECO:0000313" key="3">
    <source>
        <dbReference type="Proteomes" id="UP000289738"/>
    </source>
</evidence>
<feature type="region of interest" description="Disordered" evidence="1">
    <location>
        <begin position="255"/>
        <end position="342"/>
    </location>
</feature>
<dbReference type="Proteomes" id="UP000289738">
    <property type="component" value="Unassembled WGS sequence"/>
</dbReference>
<sequence length="740" mass="83716">MAHSSTSPSHSKKIQPFHFQATLQTVEIAIVAKIRTLYQHNIELLIKNTQETMAGRNQAGKNQTKDLKRATHLLSEKFRNMSEEKKTIVRDLGFGVLMHIPPLRVHHQILRKLANSFKLGKNKLKTGYGSFKIRPKIIGAALGINASGDLFPQKVNYKDLSKDDKQIFRRFQGKMLKNMTNEMMAIAVDNEQGRLMFKRIFILYIHMEFLLPTTINKISPVHLAPIFKMDTITERNWGGYVLNFIFKGITDYKASSTSSSETEKTESDHSTSESETEEDSEDSTRKQGAPKSKKSEESSPVEKQKTKKKTQRTPKKIQSKKKKVIVQDSSPEQTQSYHGSEIGTQELDEFLRKNNEKSAAHGEKQADLRSTEGHYVSYETLSLFEVSASEPAEENVMVMREETPSKVLAIVPIQVCLPLSQTTTTPETENEPTPLLQIEGTTKSTPEPPQLEETTPTVLSAPSKINPAPEDDVVLMMMARTALYVPKADPLPSFSLGLTDSSQEEAATQEGESTQEGGMQKIPETPKFLEQLGDLMEKIANSGVKAENKSPQIQKETGGESFGKFKTPVRINQNMAEMKEKCYIWGTRLKKYADGRTNEFDNLCTLIVQDKYILTRMHLASFKEESHIEAEIVSAMCLILNQKNDKRFQEEVYCLLLILCISFVVSQLLQNMAIAKHPKGMRVYAGGAPLKKKEKEKEIRAPYINISGQKTSYDCAIYVMKWLELIELENIKRAKYEWDN</sequence>
<gene>
    <name evidence="2" type="ORF">Ahy_Scaffold6g108080</name>
</gene>
<feature type="compositionally biased region" description="Basic residues" evidence="1">
    <location>
        <begin position="305"/>
        <end position="324"/>
    </location>
</feature>
<dbReference type="EMBL" id="SDMP01000026">
    <property type="protein sequence ID" value="RYQ79346.1"/>
    <property type="molecule type" value="Genomic_DNA"/>
</dbReference>
<feature type="compositionally biased region" description="Polar residues" evidence="1">
    <location>
        <begin position="496"/>
        <end position="517"/>
    </location>
</feature>
<evidence type="ECO:0008006" key="4">
    <source>
        <dbReference type="Google" id="ProtNLM"/>
    </source>
</evidence>
<proteinExistence type="predicted"/>
<reference evidence="2 3" key="1">
    <citation type="submission" date="2019-01" db="EMBL/GenBank/DDBJ databases">
        <title>Sequencing of cultivated peanut Arachis hypogaea provides insights into genome evolution and oil improvement.</title>
        <authorList>
            <person name="Chen X."/>
        </authorList>
    </citation>
    <scope>NUCLEOTIDE SEQUENCE [LARGE SCALE GENOMIC DNA]</scope>
    <source>
        <strain evidence="3">cv. Fuhuasheng</strain>
        <tissue evidence="2">Leaves</tissue>
    </source>
</reference>
<evidence type="ECO:0000313" key="2">
    <source>
        <dbReference type="EMBL" id="RYQ79346.1"/>
    </source>
</evidence>
<feature type="compositionally biased region" description="Basic and acidic residues" evidence="1">
    <location>
        <begin position="293"/>
        <end position="304"/>
    </location>
</feature>
<feature type="region of interest" description="Disordered" evidence="1">
    <location>
        <begin position="422"/>
        <end position="465"/>
    </location>
</feature>
<dbReference type="AlphaFoldDB" id="A0A444WPA1"/>
<keyword evidence="3" id="KW-1185">Reference proteome</keyword>
<organism evidence="2 3">
    <name type="scientific">Arachis hypogaea</name>
    <name type="common">Peanut</name>
    <dbReference type="NCBI Taxonomy" id="3818"/>
    <lineage>
        <taxon>Eukaryota</taxon>
        <taxon>Viridiplantae</taxon>
        <taxon>Streptophyta</taxon>
        <taxon>Embryophyta</taxon>
        <taxon>Tracheophyta</taxon>
        <taxon>Spermatophyta</taxon>
        <taxon>Magnoliopsida</taxon>
        <taxon>eudicotyledons</taxon>
        <taxon>Gunneridae</taxon>
        <taxon>Pentapetalae</taxon>
        <taxon>rosids</taxon>
        <taxon>fabids</taxon>
        <taxon>Fabales</taxon>
        <taxon>Fabaceae</taxon>
        <taxon>Papilionoideae</taxon>
        <taxon>50 kb inversion clade</taxon>
        <taxon>dalbergioids sensu lato</taxon>
        <taxon>Dalbergieae</taxon>
        <taxon>Pterocarpus clade</taxon>
        <taxon>Arachis</taxon>
    </lineage>
</organism>
<protein>
    <recommendedName>
        <fullName evidence="4">Ubiquitin-like protease family profile domain-containing protein</fullName>
    </recommendedName>
</protein>
<comment type="caution">
    <text evidence="2">The sequence shown here is derived from an EMBL/GenBank/DDBJ whole genome shotgun (WGS) entry which is preliminary data.</text>
</comment>
<feature type="compositionally biased region" description="Basic and acidic residues" evidence="1">
    <location>
        <begin position="261"/>
        <end position="272"/>
    </location>
</feature>
<accession>A0A444WPA1</accession>
<name>A0A444WPA1_ARAHY</name>
<feature type="compositionally biased region" description="Low complexity" evidence="1">
    <location>
        <begin position="422"/>
        <end position="434"/>
    </location>
</feature>